<name>A0A383XPK8_9GAMM</name>
<feature type="signal peptide" evidence="1">
    <location>
        <begin position="1"/>
        <end position="27"/>
    </location>
</feature>
<keyword evidence="3" id="KW-1185">Reference proteome</keyword>
<protein>
    <recommendedName>
        <fullName evidence="4">Lipoprotein</fullName>
    </recommendedName>
</protein>
<keyword evidence="1" id="KW-0732">Signal</keyword>
<evidence type="ECO:0008006" key="4">
    <source>
        <dbReference type="Google" id="ProtNLM"/>
    </source>
</evidence>
<reference evidence="2 3" key="1">
    <citation type="submission" date="2018-05" db="EMBL/GenBank/DDBJ databases">
        <title>Abyssibacter profundi OUC007T gen. nov., sp. nov, a marine bacterium isolated from seawater of the Mariana Trench.</title>
        <authorList>
            <person name="Zhou S."/>
        </authorList>
    </citation>
    <scope>NUCLEOTIDE SEQUENCE [LARGE SCALE GENOMIC DNA]</scope>
    <source>
        <strain evidence="2 3">OUC007</strain>
    </source>
</reference>
<accession>A0A383XPK8</accession>
<evidence type="ECO:0000313" key="3">
    <source>
        <dbReference type="Proteomes" id="UP000251800"/>
    </source>
</evidence>
<dbReference type="Proteomes" id="UP000251800">
    <property type="component" value="Unassembled WGS sequence"/>
</dbReference>
<sequence length="188" mass="20440">MLTVVMAATRTVRVLVIGLLAVLAACADSDPAPVVWQVDAFKLPAESPAGSFRIQDKSIVHVPEDLSTLSEGERPMVATMAGQGIQGSAYWRYWLPEEEGRGFYKLKVTVFDSEDAAAAAWDRRYPPEALDGTQPLEVGQSGFLLPGRIAGFRLQRLMTEIEAGGQAGALESFVDHYAAFAREQAARR</sequence>
<dbReference type="AlphaFoldDB" id="A0A383XPK8"/>
<organism evidence="2 3">
    <name type="scientific">Abyssibacter profundi</name>
    <dbReference type="NCBI Taxonomy" id="2182787"/>
    <lineage>
        <taxon>Bacteria</taxon>
        <taxon>Pseudomonadati</taxon>
        <taxon>Pseudomonadota</taxon>
        <taxon>Gammaproteobacteria</taxon>
        <taxon>Chromatiales</taxon>
        <taxon>Oceanococcaceae</taxon>
        <taxon>Abyssibacter</taxon>
    </lineage>
</organism>
<proteinExistence type="predicted"/>
<comment type="caution">
    <text evidence="2">The sequence shown here is derived from an EMBL/GenBank/DDBJ whole genome shotgun (WGS) entry which is preliminary data.</text>
</comment>
<dbReference type="EMBL" id="QEQK01000023">
    <property type="protein sequence ID" value="PWN54562.1"/>
    <property type="molecule type" value="Genomic_DNA"/>
</dbReference>
<evidence type="ECO:0000256" key="1">
    <source>
        <dbReference type="SAM" id="SignalP"/>
    </source>
</evidence>
<gene>
    <name evidence="2" type="ORF">DEH80_16770</name>
</gene>
<evidence type="ECO:0000313" key="2">
    <source>
        <dbReference type="EMBL" id="PWN54562.1"/>
    </source>
</evidence>
<feature type="chain" id="PRO_5016781387" description="Lipoprotein" evidence="1">
    <location>
        <begin position="28"/>
        <end position="188"/>
    </location>
</feature>